<feature type="binding site" evidence="1">
    <location>
        <position position="214"/>
    </location>
    <ligand>
        <name>Mg(2+)</name>
        <dbReference type="ChEBI" id="CHEBI:18420"/>
        <label>3</label>
    </ligand>
</feature>
<feature type="binding site" evidence="1">
    <location>
        <position position="44"/>
    </location>
    <ligand>
        <name>Mg(2+)</name>
        <dbReference type="ChEBI" id="CHEBI:18420"/>
        <label>4</label>
    </ligand>
</feature>
<feature type="binding site" evidence="1">
    <location>
        <position position="148"/>
    </location>
    <ligand>
        <name>ATP</name>
        <dbReference type="ChEBI" id="CHEBI:30616"/>
    </ligand>
</feature>
<feature type="binding site" evidence="1">
    <location>
        <position position="45"/>
    </location>
    <ligand>
        <name>Mg(2+)</name>
        <dbReference type="ChEBI" id="CHEBI:18420"/>
        <label>1</label>
    </ligand>
</feature>
<feature type="binding site" evidence="1">
    <location>
        <position position="268"/>
    </location>
    <ligand>
        <name>substrate</name>
    </ligand>
</feature>
<dbReference type="EMBL" id="JAUSQX010000001">
    <property type="protein sequence ID" value="MDP9805684.1"/>
    <property type="molecule type" value="Genomic_DNA"/>
</dbReference>
<keyword evidence="1" id="KW-0479">Metal-binding</keyword>
<comment type="caution">
    <text evidence="1">Lacks conserved residue(s) required for the propagation of feature annotation.</text>
</comment>
<keyword evidence="1 4" id="KW-0808">Transferase</keyword>
<feature type="binding site" evidence="1">
    <location>
        <position position="31"/>
    </location>
    <ligand>
        <name>Mg(2+)</name>
        <dbReference type="ChEBI" id="CHEBI:18420"/>
        <label>4</label>
    </ligand>
</feature>
<dbReference type="Gene3D" id="3.30.1330.10">
    <property type="entry name" value="PurM-like, N-terminal domain"/>
    <property type="match status" value="1"/>
</dbReference>
<feature type="binding site" evidence="1">
    <location>
        <begin position="122"/>
        <end position="123"/>
    </location>
    <ligand>
        <name>ATP</name>
        <dbReference type="ChEBI" id="CHEBI:30616"/>
    </ligand>
</feature>
<keyword evidence="1" id="KW-0784">Thiamine biosynthesis</keyword>
<keyword evidence="5" id="KW-1185">Reference proteome</keyword>
<evidence type="ECO:0000313" key="5">
    <source>
        <dbReference type="Proteomes" id="UP001243212"/>
    </source>
</evidence>
<feature type="binding site" evidence="1">
    <location>
        <position position="31"/>
    </location>
    <ligand>
        <name>Mg(2+)</name>
        <dbReference type="ChEBI" id="CHEBI:18420"/>
        <label>3</label>
    </ligand>
</feature>
<evidence type="ECO:0000313" key="4">
    <source>
        <dbReference type="EMBL" id="MDP9805684.1"/>
    </source>
</evidence>
<feature type="binding site" evidence="1">
    <location>
        <position position="46"/>
    </location>
    <ligand>
        <name>Mg(2+)</name>
        <dbReference type="ChEBI" id="CHEBI:18420"/>
        <label>2</label>
    </ligand>
</feature>
<evidence type="ECO:0000259" key="3">
    <source>
        <dbReference type="Pfam" id="PF02769"/>
    </source>
</evidence>
<comment type="miscellaneous">
    <text evidence="1">Reaction mechanism of ThiL seems to utilize a direct, inline transfer of the gamma-phosphate of ATP to TMP rather than a phosphorylated enzyme intermediate.</text>
</comment>
<dbReference type="Pfam" id="PF00586">
    <property type="entry name" value="AIRS"/>
    <property type="match status" value="1"/>
</dbReference>
<keyword evidence="1" id="KW-0067">ATP-binding</keyword>
<dbReference type="InterPro" id="IPR016188">
    <property type="entry name" value="PurM-like_N"/>
</dbReference>
<keyword evidence="1" id="KW-0460">Magnesium</keyword>
<comment type="pathway">
    <text evidence="1">Cofactor biosynthesis; thiamine diphosphate biosynthesis; thiamine diphosphate from thiamine phosphate: step 1/1.</text>
</comment>
<evidence type="ECO:0000256" key="1">
    <source>
        <dbReference type="HAMAP-Rule" id="MF_02128"/>
    </source>
</evidence>
<feature type="domain" description="PurM-like N-terminal" evidence="2">
    <location>
        <begin position="29"/>
        <end position="138"/>
    </location>
</feature>
<comment type="similarity">
    <text evidence="1">Belongs to the thiamine-monophosphate kinase family.</text>
</comment>
<feature type="domain" description="PurM-like C-terminal" evidence="3">
    <location>
        <begin position="153"/>
        <end position="242"/>
    </location>
</feature>
<comment type="catalytic activity">
    <reaction evidence="1">
        <text>thiamine phosphate + ATP = thiamine diphosphate + ADP</text>
        <dbReference type="Rhea" id="RHEA:15913"/>
        <dbReference type="ChEBI" id="CHEBI:30616"/>
        <dbReference type="ChEBI" id="CHEBI:37575"/>
        <dbReference type="ChEBI" id="CHEBI:58937"/>
        <dbReference type="ChEBI" id="CHEBI:456216"/>
        <dbReference type="EC" id="2.7.4.16"/>
    </reaction>
</comment>
<dbReference type="Gene3D" id="3.90.650.10">
    <property type="entry name" value="PurM-like C-terminal domain"/>
    <property type="match status" value="1"/>
</dbReference>
<feature type="binding site" evidence="1">
    <location>
        <position position="216"/>
    </location>
    <ligand>
        <name>ATP</name>
        <dbReference type="ChEBI" id="CHEBI:30616"/>
    </ligand>
</feature>
<feature type="binding site" evidence="1">
    <location>
        <position position="46"/>
    </location>
    <ligand>
        <name>Mg(2+)</name>
        <dbReference type="ChEBI" id="CHEBI:18420"/>
        <label>1</label>
    </ligand>
</feature>
<keyword evidence="1 4" id="KW-0418">Kinase</keyword>
<feature type="binding site" evidence="1">
    <location>
        <position position="53"/>
    </location>
    <ligand>
        <name>substrate</name>
    </ligand>
</feature>
<dbReference type="SUPFAM" id="SSF55326">
    <property type="entry name" value="PurM N-terminal domain-like"/>
    <property type="match status" value="1"/>
</dbReference>
<dbReference type="InterPro" id="IPR036921">
    <property type="entry name" value="PurM-like_N_sf"/>
</dbReference>
<dbReference type="NCBIfam" id="TIGR01379">
    <property type="entry name" value="thiL"/>
    <property type="match status" value="1"/>
</dbReference>
<dbReference type="GO" id="GO:0009030">
    <property type="term" value="F:thiamine-phosphate kinase activity"/>
    <property type="evidence" value="ECO:0007669"/>
    <property type="project" value="UniProtKB-EC"/>
</dbReference>
<feature type="binding site" evidence="1">
    <location>
        <position position="314"/>
    </location>
    <ligand>
        <name>substrate</name>
    </ligand>
</feature>
<organism evidence="4 5">
    <name type="scientific">Trueperella bonasi</name>
    <dbReference type="NCBI Taxonomy" id="312286"/>
    <lineage>
        <taxon>Bacteria</taxon>
        <taxon>Bacillati</taxon>
        <taxon>Actinomycetota</taxon>
        <taxon>Actinomycetes</taxon>
        <taxon>Actinomycetales</taxon>
        <taxon>Actinomycetaceae</taxon>
        <taxon>Trueperella</taxon>
    </lineage>
</organism>
<dbReference type="InterPro" id="IPR036676">
    <property type="entry name" value="PurM-like_C_sf"/>
</dbReference>
<name>A0ABT9NE71_9ACTO</name>
<dbReference type="PANTHER" id="PTHR30270:SF0">
    <property type="entry name" value="THIAMINE-MONOPHOSPHATE KINASE"/>
    <property type="match status" value="1"/>
</dbReference>
<feature type="binding site" evidence="1">
    <location>
        <position position="217"/>
    </location>
    <ligand>
        <name>Mg(2+)</name>
        <dbReference type="ChEBI" id="CHEBI:18420"/>
        <label>5</label>
    </ligand>
</feature>
<proteinExistence type="inferred from homology"/>
<accession>A0ABT9NE71</accession>
<reference evidence="4 5" key="1">
    <citation type="submission" date="2023-07" db="EMBL/GenBank/DDBJ databases">
        <title>Sequencing the genomes of 1000 actinobacteria strains.</title>
        <authorList>
            <person name="Klenk H.-P."/>
        </authorList>
    </citation>
    <scope>NUCLEOTIDE SEQUENCE [LARGE SCALE GENOMIC DNA]</scope>
    <source>
        <strain evidence="4 5">DSM 17163</strain>
    </source>
</reference>
<dbReference type="PANTHER" id="PTHR30270">
    <property type="entry name" value="THIAMINE-MONOPHOSPHATE KINASE"/>
    <property type="match status" value="1"/>
</dbReference>
<keyword evidence="1" id="KW-0547">Nucleotide-binding</keyword>
<dbReference type="Pfam" id="PF02769">
    <property type="entry name" value="AIRS_C"/>
    <property type="match status" value="1"/>
</dbReference>
<dbReference type="HAMAP" id="MF_02128">
    <property type="entry name" value="TMP_kinase"/>
    <property type="match status" value="1"/>
</dbReference>
<dbReference type="InterPro" id="IPR010918">
    <property type="entry name" value="PurM-like_C_dom"/>
</dbReference>
<evidence type="ECO:0000259" key="2">
    <source>
        <dbReference type="Pfam" id="PF00586"/>
    </source>
</evidence>
<comment type="function">
    <text evidence="1">Catalyzes the ATP-dependent phosphorylation of thiamine-monophosphate (TMP) to form thiamine-pyrophosphate (TPP), the active form of vitamin B1.</text>
</comment>
<dbReference type="InterPro" id="IPR006283">
    <property type="entry name" value="ThiL-like"/>
</dbReference>
<feature type="binding site" evidence="1">
    <location>
        <position position="123"/>
    </location>
    <ligand>
        <name>Mg(2+)</name>
        <dbReference type="ChEBI" id="CHEBI:18420"/>
        <label>1</label>
    </ligand>
</feature>
<dbReference type="SUPFAM" id="SSF56042">
    <property type="entry name" value="PurM C-terminal domain-like"/>
    <property type="match status" value="1"/>
</dbReference>
<dbReference type="PIRSF" id="PIRSF005303">
    <property type="entry name" value="Thiam_monoph_kin"/>
    <property type="match status" value="1"/>
</dbReference>
<dbReference type="RefSeq" id="WP_307681949.1">
    <property type="nucleotide sequence ID" value="NZ_JAUSQX010000001.1"/>
</dbReference>
<gene>
    <name evidence="1" type="primary">thiL</name>
    <name evidence="4" type="ORF">J2S70_000266</name>
</gene>
<feature type="binding site" evidence="1">
    <location>
        <position position="75"/>
    </location>
    <ligand>
        <name>Mg(2+)</name>
        <dbReference type="ChEBI" id="CHEBI:18420"/>
        <label>4</label>
    </ligand>
</feature>
<comment type="caution">
    <text evidence="4">The sequence shown here is derived from an EMBL/GenBank/DDBJ whole genome shotgun (WGS) entry which is preliminary data.</text>
</comment>
<dbReference type="CDD" id="cd02194">
    <property type="entry name" value="ThiL"/>
    <property type="match status" value="1"/>
</dbReference>
<dbReference type="EC" id="2.7.4.16" evidence="1"/>
<feature type="binding site" evidence="1">
    <location>
        <position position="75"/>
    </location>
    <ligand>
        <name>Mg(2+)</name>
        <dbReference type="ChEBI" id="CHEBI:18420"/>
        <label>3</label>
    </ligand>
</feature>
<dbReference type="Proteomes" id="UP001243212">
    <property type="component" value="Unassembled WGS sequence"/>
</dbReference>
<protein>
    <recommendedName>
        <fullName evidence="1">Thiamine-monophosphate kinase</fullName>
        <shortName evidence="1">TMP kinase</shortName>
        <shortName evidence="1">Thiamine-phosphate kinase</shortName>
        <ecNumber evidence="1">2.7.4.16</ecNumber>
    </recommendedName>
</protein>
<sequence length="320" mass="33506">MLISETTEDILLSEFLPLLPPSTASVPTGDDCAVLQMRGQTAVSTDMLVEGRHFQKNWSSGADVGFRAAMQNLSDSVAMGASPRSLVISLGLPGDLDVEWVKEFACGLSEACAPLGVGVDGGDVVGSSEIVVAVTVIGDLEGRPPVQRSGAQIGDRVIHAGNLGHGAAGYHVLASGIEIDEALAPLVDNFLRPQPPLQTVLAAAKSGSLTAMMDVSDGLIRDGRRLAKASGVWINFEGKNLQPRLRDLAIAAGRLRADRREWLYTGGEDHGFLATIRPDTPLPDGFTDIGEVMGAAMGGRVTLEGMEVAGQGGWDHFGKG</sequence>
<feature type="binding site" evidence="1">
    <location>
        <position position="75"/>
    </location>
    <ligand>
        <name>Mg(2+)</name>
        <dbReference type="ChEBI" id="CHEBI:18420"/>
        <label>2</label>
    </ligand>
</feature>